<gene>
    <name evidence="8" type="ORF">BST86_10615</name>
</gene>
<dbReference type="PANTHER" id="PTHR43014:SF5">
    <property type="entry name" value="GLUTATHIONE REDUCTASE (NADPH)"/>
    <property type="match status" value="1"/>
</dbReference>
<evidence type="ECO:0000313" key="9">
    <source>
        <dbReference type="Proteomes" id="UP000239532"/>
    </source>
</evidence>
<evidence type="ECO:0000256" key="5">
    <source>
        <dbReference type="PIRSR" id="PIRSR000350-4"/>
    </source>
</evidence>
<dbReference type="PRINTS" id="PR00368">
    <property type="entry name" value="FADPNR"/>
</dbReference>
<dbReference type="InterPro" id="IPR016156">
    <property type="entry name" value="FAD/NAD-linked_Rdtase_dimer_sf"/>
</dbReference>
<dbReference type="OrthoDB" id="9800167at2"/>
<dbReference type="InterPro" id="IPR001100">
    <property type="entry name" value="Pyr_nuc-diS_OxRdtase"/>
</dbReference>
<dbReference type="PANTHER" id="PTHR43014">
    <property type="entry name" value="MERCURIC REDUCTASE"/>
    <property type="match status" value="1"/>
</dbReference>
<name>A0A2S9WVL7_9FLAO</name>
<evidence type="ECO:0000259" key="7">
    <source>
        <dbReference type="Pfam" id="PF07992"/>
    </source>
</evidence>
<feature type="binding site" evidence="4">
    <location>
        <position position="302"/>
    </location>
    <ligand>
        <name>FAD</name>
        <dbReference type="ChEBI" id="CHEBI:57692"/>
    </ligand>
</feature>
<dbReference type="AlphaFoldDB" id="A0A2S9WVL7"/>
<keyword evidence="9" id="KW-1185">Reference proteome</keyword>
<keyword evidence="2" id="KW-0285">Flavoprotein</keyword>
<keyword evidence="4" id="KW-0520">NAD</keyword>
<keyword evidence="3 4" id="KW-0274">FAD</keyword>
<dbReference type="Pfam" id="PF07992">
    <property type="entry name" value="Pyr_redox_2"/>
    <property type="match status" value="1"/>
</dbReference>
<evidence type="ECO:0000313" key="8">
    <source>
        <dbReference type="EMBL" id="PRP67512.1"/>
    </source>
</evidence>
<feature type="domain" description="Pyridine nucleotide-disulphide oxidoreductase dimerisation" evidence="6">
    <location>
        <begin position="337"/>
        <end position="441"/>
    </location>
</feature>
<keyword evidence="4" id="KW-0547">Nucleotide-binding</keyword>
<dbReference type="Pfam" id="PF02852">
    <property type="entry name" value="Pyr_redox_dim"/>
    <property type="match status" value="1"/>
</dbReference>
<organism evidence="8 9">
    <name type="scientific">Nonlabens agnitus</name>
    <dbReference type="NCBI Taxonomy" id="870484"/>
    <lineage>
        <taxon>Bacteria</taxon>
        <taxon>Pseudomonadati</taxon>
        <taxon>Bacteroidota</taxon>
        <taxon>Flavobacteriia</taxon>
        <taxon>Flavobacteriales</taxon>
        <taxon>Flavobacteriaceae</taxon>
        <taxon>Nonlabens</taxon>
    </lineage>
</organism>
<feature type="domain" description="FAD/NAD(P)-binding" evidence="7">
    <location>
        <begin position="4"/>
        <end position="310"/>
    </location>
</feature>
<dbReference type="InterPro" id="IPR036188">
    <property type="entry name" value="FAD/NAD-bd_sf"/>
</dbReference>
<accession>A0A2S9WVL7</accession>
<comment type="cofactor">
    <cofactor evidence="4">
        <name>FAD</name>
        <dbReference type="ChEBI" id="CHEBI:57692"/>
    </cofactor>
    <text evidence="4">Binds 1 FAD per subunit.</text>
</comment>
<protein>
    <submittedName>
        <fullName evidence="8">Dihydrolipoamide dehydrogenase</fullName>
    </submittedName>
</protein>
<dbReference type="SUPFAM" id="SSF51905">
    <property type="entry name" value="FAD/NAD(P)-binding domain"/>
    <property type="match status" value="1"/>
</dbReference>
<evidence type="ECO:0000256" key="1">
    <source>
        <dbReference type="ARBA" id="ARBA00007532"/>
    </source>
</evidence>
<dbReference type="GO" id="GO:0016491">
    <property type="term" value="F:oxidoreductase activity"/>
    <property type="evidence" value="ECO:0007669"/>
    <property type="project" value="InterPro"/>
</dbReference>
<feature type="binding site" evidence="4">
    <location>
        <begin position="171"/>
        <end position="178"/>
    </location>
    <ligand>
        <name>NAD(+)</name>
        <dbReference type="ChEBI" id="CHEBI:57540"/>
    </ligand>
</feature>
<dbReference type="PIRSF" id="PIRSF000350">
    <property type="entry name" value="Mercury_reductase_MerA"/>
    <property type="match status" value="1"/>
</dbReference>
<reference evidence="8 9" key="1">
    <citation type="submission" date="2016-11" db="EMBL/GenBank/DDBJ databases">
        <title>Trade-off between light-utilization and light-protection in marine flavobacteria.</title>
        <authorList>
            <person name="Kumagai Y."/>
        </authorList>
    </citation>
    <scope>NUCLEOTIDE SEQUENCE [LARGE SCALE GENOMIC DNA]</scope>
    <source>
        <strain evidence="8 9">JCM 17109</strain>
    </source>
</reference>
<comment type="caution">
    <text evidence="8">The sequence shown here is derived from an EMBL/GenBank/DDBJ whole genome shotgun (WGS) entry which is preliminary data.</text>
</comment>
<proteinExistence type="inferred from homology"/>
<evidence type="ECO:0000256" key="4">
    <source>
        <dbReference type="PIRSR" id="PIRSR000350-3"/>
    </source>
</evidence>
<feature type="binding site" evidence="4">
    <location>
        <position position="194"/>
    </location>
    <ligand>
        <name>NAD(+)</name>
        <dbReference type="ChEBI" id="CHEBI:57540"/>
    </ligand>
</feature>
<evidence type="ECO:0000256" key="2">
    <source>
        <dbReference type="ARBA" id="ARBA00022630"/>
    </source>
</evidence>
<dbReference type="PRINTS" id="PR00411">
    <property type="entry name" value="PNDRDTASEI"/>
</dbReference>
<dbReference type="Gene3D" id="3.30.390.30">
    <property type="match status" value="1"/>
</dbReference>
<evidence type="ECO:0000259" key="6">
    <source>
        <dbReference type="Pfam" id="PF02852"/>
    </source>
</evidence>
<sequence>MKKYDVFVLGTGTAGKLVANRCKNAGLKVGIIDNREYGGTCSQRGCDPKKLLLASSEAVDYARNMQGDGVEGEVNINWRDAYNYIRRYTQNIPDNTESSLKENGIDCYHGDGSFVDEKTFVFDDTTITANYFVIATGMQPRPLTIPGADHLLTSEDFFKMKDVPEKMVFIGGGYIGMEFSHMMARAGVKVTIIEQGDQILSPFEKFVADYLMEDSIKLGIDIKLESTLSSVEKKDGRFVVHYGNEGSIHQITTDVVYNTTGRVPSTKSLHLDKAGVVTDQGSVVVNDCLQSTTNERFYACGDVTNMNLPLTPLSNLEGAIAAKNIIEGKHPLVPVDIPSVAFTIPQVASIGLNEAQAKNQNKKFKVLKGDASGWFNTRRMNAGTYAYKVLVDDETGMVLGAHIVSHEAGETINLFSVAMNHDITFQHLQQTVFTYPSWANDLKSF</sequence>
<feature type="disulfide bond" description="Redox-active" evidence="5">
    <location>
        <begin position="41"/>
        <end position="46"/>
    </location>
</feature>
<dbReference type="EMBL" id="MQUC01000003">
    <property type="protein sequence ID" value="PRP67512.1"/>
    <property type="molecule type" value="Genomic_DNA"/>
</dbReference>
<feature type="binding site" evidence="4">
    <location>
        <position position="50"/>
    </location>
    <ligand>
        <name>FAD</name>
        <dbReference type="ChEBI" id="CHEBI:57692"/>
    </ligand>
</feature>
<dbReference type="RefSeq" id="WP_105983233.1">
    <property type="nucleotide sequence ID" value="NZ_MQUC01000003.1"/>
</dbReference>
<dbReference type="InterPro" id="IPR023753">
    <property type="entry name" value="FAD/NAD-binding_dom"/>
</dbReference>
<feature type="binding site" evidence="4">
    <location>
        <position position="261"/>
    </location>
    <ligand>
        <name>NAD(+)</name>
        <dbReference type="ChEBI" id="CHEBI:57540"/>
    </ligand>
</feature>
<dbReference type="Proteomes" id="UP000239532">
    <property type="component" value="Unassembled WGS sequence"/>
</dbReference>
<dbReference type="InterPro" id="IPR004099">
    <property type="entry name" value="Pyr_nucl-diS_OxRdtase_dimer"/>
</dbReference>
<feature type="binding site" evidence="4">
    <location>
        <position position="112"/>
    </location>
    <ligand>
        <name>FAD</name>
        <dbReference type="ChEBI" id="CHEBI:57692"/>
    </ligand>
</feature>
<comment type="similarity">
    <text evidence="1">Belongs to the class-I pyridine nucleotide-disulfide oxidoreductase family.</text>
</comment>
<evidence type="ECO:0000256" key="3">
    <source>
        <dbReference type="ARBA" id="ARBA00022827"/>
    </source>
</evidence>
<dbReference type="GO" id="GO:0000166">
    <property type="term" value="F:nucleotide binding"/>
    <property type="evidence" value="ECO:0007669"/>
    <property type="project" value="UniProtKB-KW"/>
</dbReference>
<dbReference type="Gene3D" id="3.50.50.60">
    <property type="entry name" value="FAD/NAD(P)-binding domain"/>
    <property type="match status" value="2"/>
</dbReference>
<dbReference type="SUPFAM" id="SSF55424">
    <property type="entry name" value="FAD/NAD-linked reductases, dimerisation (C-terminal) domain"/>
    <property type="match status" value="1"/>
</dbReference>